<evidence type="ECO:0000313" key="2">
    <source>
        <dbReference type="Proteomes" id="UP000722750"/>
    </source>
</evidence>
<protein>
    <submittedName>
        <fullName evidence="1">Uncharacterized protein</fullName>
    </submittedName>
</protein>
<evidence type="ECO:0000313" key="1">
    <source>
        <dbReference type="EMBL" id="MBS1259133.1"/>
    </source>
</evidence>
<dbReference type="AlphaFoldDB" id="A0A941W4H0"/>
<dbReference type="Proteomes" id="UP000722750">
    <property type="component" value="Unassembled WGS sequence"/>
</dbReference>
<accession>A0A941W4H0</accession>
<reference evidence="1" key="1">
    <citation type="journal article" date="2021" name="ISME J.">
        <title>Fine-scale metabolic discontinuity in a stratified prokaryote microbiome of a Red Sea deep halocline.</title>
        <authorList>
            <person name="Michoud G."/>
            <person name="Ngugi D.K."/>
            <person name="Barozzi A."/>
            <person name="Merlino G."/>
            <person name="Calleja M.L."/>
            <person name="Delgado-Huertas A."/>
            <person name="Moran X.A.G."/>
            <person name="Daffonchio D."/>
        </authorList>
    </citation>
    <scope>NUCLEOTIDE SEQUENCE</scope>
    <source>
        <strain evidence="1">SuakinDeep_MAG55_1</strain>
    </source>
</reference>
<name>A0A941W4H0_9BACT</name>
<organism evidence="1 2">
    <name type="scientific">Candidatus Scalindua arabica</name>
    <dbReference type="NCBI Taxonomy" id="1127984"/>
    <lineage>
        <taxon>Bacteria</taxon>
        <taxon>Pseudomonadati</taxon>
        <taxon>Planctomycetota</taxon>
        <taxon>Candidatus Brocadiia</taxon>
        <taxon>Candidatus Brocadiales</taxon>
        <taxon>Candidatus Scalinduaceae</taxon>
        <taxon>Candidatus Scalindua</taxon>
    </lineage>
</organism>
<gene>
    <name evidence="1" type="ORF">MAG551_02199</name>
</gene>
<comment type="caution">
    <text evidence="1">The sequence shown here is derived from an EMBL/GenBank/DDBJ whole genome shotgun (WGS) entry which is preliminary data.</text>
</comment>
<proteinExistence type="predicted"/>
<dbReference type="EMBL" id="JAANXD010000081">
    <property type="protein sequence ID" value="MBS1259133.1"/>
    <property type="molecule type" value="Genomic_DNA"/>
</dbReference>
<sequence length="91" mass="10426">MSPVVLIAWHLRSLNSIMETLPDHRADRMACSNNRTIFHAVILCRPLLLESSRYAKIYLLNLLRNLVPRKDEKRTVKELTGINIAAVNGEM</sequence>